<reference evidence="1" key="1">
    <citation type="journal article" date="2020" name="J. Eukaryot. Microbiol.">
        <title>De novo Sequencing, Assembly and Annotation of the Transcriptome for the Free-Living Testate Amoeba Arcella intermedia.</title>
        <authorList>
            <person name="Ribeiro G.M."/>
            <person name="Porfirio-Sousa A.L."/>
            <person name="Maurer-Alcala X.X."/>
            <person name="Katz L.A."/>
            <person name="Lahr D.J.G."/>
        </authorList>
    </citation>
    <scope>NUCLEOTIDE SEQUENCE</scope>
</reference>
<dbReference type="GO" id="GO:0016787">
    <property type="term" value="F:hydrolase activity"/>
    <property type="evidence" value="ECO:0007669"/>
    <property type="project" value="InterPro"/>
</dbReference>
<dbReference type="PANTHER" id="PTHR21562:SF67">
    <property type="entry name" value="PECTIN ACETYLESTERASE"/>
    <property type="match status" value="1"/>
</dbReference>
<dbReference type="AlphaFoldDB" id="A0A6B2L7E7"/>
<name>A0A6B2L7E7_9EUKA</name>
<accession>A0A6B2L7E7</accession>
<dbReference type="EMBL" id="GIBP01003917">
    <property type="protein sequence ID" value="NDV32886.1"/>
    <property type="molecule type" value="Transcribed_RNA"/>
</dbReference>
<sequence length="366" mass="40516">MPDSSSLGALCLDGSPYGVYVSKGLADKWVIHIQGGGWCYDEADCLGRSKTILGSSKTWPTILPNNFIDDTSGIFSADPNINPDFYNWTRIWLPYCDGASFSGYVGDPVIVNGESLYFRGKIVLKESFNYLLVSEGLGKAKEVIITGTSAGGLATYFHIDELASQLPNARVVGLPDAGYFMDIPDVKGNYWIRSLYQNVLKMQNMTGSLDQGCITKYPSSNWECFFPAIYYQFIKTPLFIINTPYDTWQLGNILAPNGDGIDWNDCINGKQPCTSEQVAAFQKFHQDVLDSWAGAGVIPPVLPSQNGLFAPSCFIHALTVSEYYWTTPAIDGKTMRTAFADWYYGRGNLHIHLDCPYPCNKACKSM</sequence>
<protein>
    <recommendedName>
        <fullName evidence="2">Pectin acetylesterase</fullName>
    </recommendedName>
</protein>
<dbReference type="Pfam" id="PF03283">
    <property type="entry name" value="PAE"/>
    <property type="match status" value="1"/>
</dbReference>
<proteinExistence type="predicted"/>
<dbReference type="InterPro" id="IPR004963">
    <property type="entry name" value="PAE/NOTUM"/>
</dbReference>
<dbReference type="PANTHER" id="PTHR21562">
    <property type="entry name" value="NOTUM-RELATED"/>
    <property type="match status" value="1"/>
</dbReference>
<evidence type="ECO:0000313" key="1">
    <source>
        <dbReference type="EMBL" id="NDV32886.1"/>
    </source>
</evidence>
<evidence type="ECO:0008006" key="2">
    <source>
        <dbReference type="Google" id="ProtNLM"/>
    </source>
</evidence>
<organism evidence="1">
    <name type="scientific">Arcella intermedia</name>
    <dbReference type="NCBI Taxonomy" id="1963864"/>
    <lineage>
        <taxon>Eukaryota</taxon>
        <taxon>Amoebozoa</taxon>
        <taxon>Tubulinea</taxon>
        <taxon>Elardia</taxon>
        <taxon>Arcellinida</taxon>
        <taxon>Sphaerothecina</taxon>
        <taxon>Arcellidae</taxon>
        <taxon>Arcella</taxon>
    </lineage>
</organism>